<dbReference type="EMBL" id="MU001639">
    <property type="protein sequence ID" value="KAF2480881.1"/>
    <property type="molecule type" value="Genomic_DNA"/>
</dbReference>
<dbReference type="GeneID" id="54472485"/>
<evidence type="ECO:0000313" key="3">
    <source>
        <dbReference type="Proteomes" id="UP000799767"/>
    </source>
</evidence>
<dbReference type="Gene3D" id="3.40.640.10">
    <property type="entry name" value="Type I PLP-dependent aspartate aminotransferase-like (Major domain)"/>
    <property type="match status" value="1"/>
</dbReference>
<dbReference type="PANTHER" id="PTHR42858">
    <property type="entry name" value="AMINOTRANSFERASE"/>
    <property type="match status" value="1"/>
</dbReference>
<dbReference type="Gene3D" id="3.90.1150.10">
    <property type="entry name" value="Aspartate Aminotransferase, domain 1"/>
    <property type="match status" value="1"/>
</dbReference>
<dbReference type="InterPro" id="IPR015421">
    <property type="entry name" value="PyrdxlP-dep_Trfase_major"/>
</dbReference>
<reference evidence="2" key="1">
    <citation type="journal article" date="2020" name="Stud. Mycol.">
        <title>101 Dothideomycetes genomes: a test case for predicting lifestyles and emergence of pathogens.</title>
        <authorList>
            <person name="Haridas S."/>
            <person name="Albert R."/>
            <person name="Binder M."/>
            <person name="Bloem J."/>
            <person name="Labutti K."/>
            <person name="Salamov A."/>
            <person name="Andreopoulos B."/>
            <person name="Baker S."/>
            <person name="Barry K."/>
            <person name="Bills G."/>
            <person name="Bluhm B."/>
            <person name="Cannon C."/>
            <person name="Castanera R."/>
            <person name="Culley D."/>
            <person name="Daum C."/>
            <person name="Ezra D."/>
            <person name="Gonzalez J."/>
            <person name="Henrissat B."/>
            <person name="Kuo A."/>
            <person name="Liang C."/>
            <person name="Lipzen A."/>
            <person name="Lutzoni F."/>
            <person name="Magnuson J."/>
            <person name="Mondo S."/>
            <person name="Nolan M."/>
            <person name="Ohm R."/>
            <person name="Pangilinan J."/>
            <person name="Park H.-J."/>
            <person name="Ramirez L."/>
            <person name="Alfaro M."/>
            <person name="Sun H."/>
            <person name="Tritt A."/>
            <person name="Yoshinaga Y."/>
            <person name="Zwiers L.-H."/>
            <person name="Turgeon B."/>
            <person name="Goodwin S."/>
            <person name="Spatafora J."/>
            <person name="Crous P."/>
            <person name="Grigoriev I."/>
        </authorList>
    </citation>
    <scope>NUCLEOTIDE SEQUENCE</scope>
    <source>
        <strain evidence="2">CBS 113389</strain>
    </source>
</reference>
<gene>
    <name evidence="2" type="ORF">BDY17DRAFT_254995</name>
</gene>
<dbReference type="SUPFAM" id="SSF53383">
    <property type="entry name" value="PLP-dependent transferases"/>
    <property type="match status" value="1"/>
</dbReference>
<organism evidence="2 3">
    <name type="scientific">Neohortaea acidophila</name>
    <dbReference type="NCBI Taxonomy" id="245834"/>
    <lineage>
        <taxon>Eukaryota</taxon>
        <taxon>Fungi</taxon>
        <taxon>Dikarya</taxon>
        <taxon>Ascomycota</taxon>
        <taxon>Pezizomycotina</taxon>
        <taxon>Dothideomycetes</taxon>
        <taxon>Dothideomycetidae</taxon>
        <taxon>Mycosphaerellales</taxon>
        <taxon>Teratosphaeriaceae</taxon>
        <taxon>Neohortaea</taxon>
    </lineage>
</organism>
<dbReference type="InterPro" id="IPR004839">
    <property type="entry name" value="Aminotransferase_I/II_large"/>
</dbReference>
<proteinExistence type="predicted"/>
<dbReference type="InterPro" id="IPR015424">
    <property type="entry name" value="PyrdxlP-dep_Trfase"/>
</dbReference>
<dbReference type="AlphaFoldDB" id="A0A6A6PMF6"/>
<evidence type="ECO:0000259" key="1">
    <source>
        <dbReference type="Pfam" id="PF00155"/>
    </source>
</evidence>
<evidence type="ECO:0000313" key="2">
    <source>
        <dbReference type="EMBL" id="KAF2480881.1"/>
    </source>
</evidence>
<protein>
    <submittedName>
        <fullName evidence="2">Pyridoxal phosphate-dependent transferase</fullName>
    </submittedName>
</protein>
<dbReference type="PANTHER" id="PTHR42858:SF1">
    <property type="entry name" value="LD15494P"/>
    <property type="match status" value="1"/>
</dbReference>
<dbReference type="RefSeq" id="XP_033587451.1">
    <property type="nucleotide sequence ID" value="XM_033731483.1"/>
</dbReference>
<dbReference type="GO" id="GO:0030170">
    <property type="term" value="F:pyridoxal phosphate binding"/>
    <property type="evidence" value="ECO:0007669"/>
    <property type="project" value="InterPro"/>
</dbReference>
<dbReference type="Pfam" id="PF00155">
    <property type="entry name" value="Aminotran_1_2"/>
    <property type="match status" value="1"/>
</dbReference>
<accession>A0A6A6PMF6</accession>
<dbReference type="CDD" id="cd00609">
    <property type="entry name" value="AAT_like"/>
    <property type="match status" value="1"/>
</dbReference>
<sequence>MAATTTPKKRIDLLKGSPSPSLLPVALLKSAAAHTLSDPSIFVPGLAYGPDAGYAPLRESIANWLTSFYRSSSSSNPVTSDRVCITGGASQNMGCLLSVYTDPHYTRNIWIIAPAYFLAFRIFEDAGFGVDGKMRAVPEDEHGLDIQFLRAEMEKSEGSAKKKGWEHPKYKPDRPRAKVYKHVIYCVPTFANPSSRTMSLDRRKALVRLAREFDALILADDVYDFLQWEAEPGGEANTKVQERSDRKTTAHLPRIVDIDHDLDGGAERQGADGFGNACSNGSFSKIAAPGLRVGWCEGTPKFAYGISQSGTTTSGGAPSQLTSTYFHTLLTNPAAQQTLQTHIHTTLQPAYARRSTLLLSAITSHLVPLGFALPQPNRDIIGGYFAWLALPSSLHCDAKTLARRCAEEENVVIAGGNLFEVPGDADAERGTSFERNVRFCWAYEEEGLLEEGVERVGRVVRRMLEEQQQGRVEEAGFVVVEKDGTA</sequence>
<name>A0A6A6PMF6_9PEZI</name>
<feature type="domain" description="Aminotransferase class I/classII large" evidence="1">
    <location>
        <begin position="47"/>
        <end position="455"/>
    </location>
</feature>
<dbReference type="InterPro" id="IPR015422">
    <property type="entry name" value="PyrdxlP-dep_Trfase_small"/>
</dbReference>
<dbReference type="Proteomes" id="UP000799767">
    <property type="component" value="Unassembled WGS sequence"/>
</dbReference>
<dbReference type="GO" id="GO:0047536">
    <property type="term" value="F:2-aminoadipate transaminase activity"/>
    <property type="evidence" value="ECO:0007669"/>
    <property type="project" value="TreeGrafter"/>
</dbReference>
<dbReference type="OrthoDB" id="7042322at2759"/>
<keyword evidence="2" id="KW-0808">Transferase</keyword>
<dbReference type="FunFam" id="3.40.640.10:FF:000080">
    <property type="entry name" value="Aminotransferase, putative"/>
    <property type="match status" value="1"/>
</dbReference>
<keyword evidence="3" id="KW-1185">Reference proteome</keyword>